<dbReference type="PANTHER" id="PTHR12415">
    <property type="entry name" value="TYROSYL-DNA PHOSPHODIESTERASE 1"/>
    <property type="match status" value="1"/>
</dbReference>
<dbReference type="InterPro" id="IPR010347">
    <property type="entry name" value="Tdp1"/>
</dbReference>
<reference evidence="4 5" key="1">
    <citation type="journal article" date="2013" name="MBio">
        <title>Genome sequencing of the plant pathogen Taphrina deformans, the causal agent of peach leaf curl.</title>
        <authorList>
            <person name="Cisse O.H."/>
            <person name="Almeida J.M.G.C.F."/>
            <person name="Fonseca A."/>
            <person name="Kumar A.A."/>
            <person name="Salojaervi J."/>
            <person name="Overmyer K."/>
            <person name="Hauser P.M."/>
            <person name="Pagni M."/>
        </authorList>
    </citation>
    <scope>NUCLEOTIDE SEQUENCE [LARGE SCALE GENOMIC DNA]</scope>
    <source>
        <strain evidence="5">PYCC 5710 / ATCC 11124 / CBS 356.35 / IMI 108563 / JCM 9778 / NBRC 8474</strain>
    </source>
</reference>
<organism evidence="4 5">
    <name type="scientific">Taphrina deformans (strain PYCC 5710 / ATCC 11124 / CBS 356.35 / IMI 108563 / JCM 9778 / NBRC 8474)</name>
    <name type="common">Peach leaf curl fungus</name>
    <name type="synonym">Lalaria deformans</name>
    <dbReference type="NCBI Taxonomy" id="1097556"/>
    <lineage>
        <taxon>Eukaryota</taxon>
        <taxon>Fungi</taxon>
        <taxon>Dikarya</taxon>
        <taxon>Ascomycota</taxon>
        <taxon>Taphrinomycotina</taxon>
        <taxon>Taphrinomycetes</taxon>
        <taxon>Taphrinales</taxon>
        <taxon>Taphrinaceae</taxon>
        <taxon>Taphrina</taxon>
    </lineage>
</organism>
<dbReference type="Pfam" id="PF06087">
    <property type="entry name" value="Tyr-DNA_phospho"/>
    <property type="match status" value="1"/>
</dbReference>
<feature type="active site" description="Proton donor/acceptor" evidence="1">
    <location>
        <position position="288"/>
    </location>
</feature>
<evidence type="ECO:0000256" key="2">
    <source>
        <dbReference type="PIRSR" id="PIRSR610347-2"/>
    </source>
</evidence>
<evidence type="ECO:0000313" key="5">
    <source>
        <dbReference type="Proteomes" id="UP000013776"/>
    </source>
</evidence>
<keyword evidence="5" id="KW-1185">Reference proteome</keyword>
<dbReference type="OrthoDB" id="3907302at2759"/>
<proteinExistence type="predicted"/>
<dbReference type="GO" id="GO:0008081">
    <property type="term" value="F:phosphoric diester hydrolase activity"/>
    <property type="evidence" value="ECO:0007669"/>
    <property type="project" value="InterPro"/>
</dbReference>
<evidence type="ECO:0000256" key="1">
    <source>
        <dbReference type="PIRSR" id="PIRSR610347-1"/>
    </source>
</evidence>
<name>R4XGX6_TAPDE</name>
<dbReference type="Gene3D" id="3.30.870.10">
    <property type="entry name" value="Endonuclease Chain A"/>
    <property type="match status" value="2"/>
</dbReference>
<comment type="caution">
    <text evidence="4">The sequence shown here is derived from an EMBL/GenBank/DDBJ whole genome shotgun (WGS) entry which is preliminary data.</text>
</comment>
<dbReference type="AlphaFoldDB" id="R4XGX6"/>
<protein>
    <submittedName>
        <fullName evidence="4">Tyrosyl-DNA phosphodiesterase domain protein</fullName>
    </submittedName>
</protein>
<evidence type="ECO:0000313" key="4">
    <source>
        <dbReference type="EMBL" id="CCG82606.1"/>
    </source>
</evidence>
<gene>
    <name evidence="4" type="ORF">TAPDE_002640</name>
</gene>
<feature type="binding site" evidence="2">
    <location>
        <position position="73"/>
    </location>
    <ligand>
        <name>substrate</name>
    </ligand>
</feature>
<dbReference type="GO" id="GO:0005634">
    <property type="term" value="C:nucleus"/>
    <property type="evidence" value="ECO:0007669"/>
    <property type="project" value="InterPro"/>
</dbReference>
<feature type="active site" description="Nucleophile" evidence="1">
    <location>
        <position position="71"/>
    </location>
</feature>
<dbReference type="Proteomes" id="UP000013776">
    <property type="component" value="Unassembled WGS sequence"/>
</dbReference>
<dbReference type="SUPFAM" id="SSF56024">
    <property type="entry name" value="Phospholipase D/nuclease"/>
    <property type="match status" value="2"/>
</dbReference>
<feature type="binding site" evidence="2">
    <location>
        <position position="290"/>
    </location>
    <ligand>
        <name>substrate</name>
    </ligand>
</feature>
<feature type="site" description="Interaction with DNA" evidence="3">
    <location>
        <position position="311"/>
    </location>
</feature>
<dbReference type="STRING" id="1097556.R4XGX6"/>
<accession>R4XGX6</accession>
<dbReference type="GO" id="GO:0006281">
    <property type="term" value="P:DNA repair"/>
    <property type="evidence" value="ECO:0007669"/>
    <property type="project" value="InterPro"/>
</dbReference>
<dbReference type="VEuPathDB" id="FungiDB:TAPDE_002640"/>
<dbReference type="EMBL" id="CAHR02000093">
    <property type="protein sequence ID" value="CCG82606.1"/>
    <property type="molecule type" value="Genomic_DNA"/>
</dbReference>
<sequence length="385" mass="43437">MGIGKKDLFLTDVAERALVLCFFIEFEFLKTLFKKASLDIVTDGALFSGKHSLPPTWTVQVIAAKPFQCMHSKVFMIQCPGYMRIIVATSNLLQIDYDNLDNLFYIHDFPETSTPRDCRFKTQLLKMYRNHTVESPLVADIHRYDLSLCGVDLVVSVPGTYYGALEEHEYGQLSLSRFVSERGIPPRDEGEVVTEHCSSSIGNLNMAWMQTFRTSFMGLTGTEASAVSPQNTKLIYASFRDVAESTPYGEAGRPLAENIVCNGKWSDPWFPREYFYSYQSRNAGTLYHAKTNVAYDAGGPLWFVTGSHNFSQAAWGSVVVQGPRARYHGLKTVIANYEVSVLVHGPLLTNLIPFGLSWHHALTYRQDSLGRYKSTDSPWTVRKMR</sequence>
<dbReference type="eggNOG" id="KOG2031">
    <property type="taxonomic scope" value="Eukaryota"/>
</dbReference>
<evidence type="ECO:0000256" key="3">
    <source>
        <dbReference type="PIRSR" id="PIRSR610347-3"/>
    </source>
</evidence>